<sequence length="57" mass="6332">MDKLTKRALQAQIETAIVDRESSDKVKQEEGVLSIVRTKAQARNIRAGSTRSPHSLL</sequence>
<dbReference type="EMBL" id="JAGFNK010000122">
    <property type="protein sequence ID" value="KAI9507526.1"/>
    <property type="molecule type" value="Genomic_DNA"/>
</dbReference>
<gene>
    <name evidence="1" type="ORF">F5148DRAFT_1204266</name>
</gene>
<dbReference type="Proteomes" id="UP001207468">
    <property type="component" value="Unassembled WGS sequence"/>
</dbReference>
<keyword evidence="2" id="KW-1185">Reference proteome</keyword>
<feature type="non-terminal residue" evidence="1">
    <location>
        <position position="57"/>
    </location>
</feature>
<accession>A0ACC0U8G4</accession>
<evidence type="ECO:0000313" key="1">
    <source>
        <dbReference type="EMBL" id="KAI9507526.1"/>
    </source>
</evidence>
<evidence type="ECO:0000313" key="2">
    <source>
        <dbReference type="Proteomes" id="UP001207468"/>
    </source>
</evidence>
<comment type="caution">
    <text evidence="1">The sequence shown here is derived from an EMBL/GenBank/DDBJ whole genome shotgun (WGS) entry which is preliminary data.</text>
</comment>
<name>A0ACC0U8G4_9AGAM</name>
<protein>
    <submittedName>
        <fullName evidence="1">Uncharacterized protein</fullName>
    </submittedName>
</protein>
<reference evidence="1" key="1">
    <citation type="submission" date="2021-03" db="EMBL/GenBank/DDBJ databases">
        <title>Evolutionary priming and transition to the ectomycorrhizal habit in an iconic lineage of mushroom-forming fungi: is preadaptation a requirement?</title>
        <authorList>
            <consortium name="DOE Joint Genome Institute"/>
            <person name="Looney B.P."/>
            <person name="Miyauchi S."/>
            <person name="Morin E."/>
            <person name="Drula E."/>
            <person name="Courty P.E."/>
            <person name="Chicoki N."/>
            <person name="Fauchery L."/>
            <person name="Kohler A."/>
            <person name="Kuo A."/>
            <person name="LaButti K."/>
            <person name="Pangilinan J."/>
            <person name="Lipzen A."/>
            <person name="Riley R."/>
            <person name="Andreopoulos W."/>
            <person name="He G."/>
            <person name="Johnson J."/>
            <person name="Barry K.W."/>
            <person name="Grigoriev I.V."/>
            <person name="Nagy L."/>
            <person name="Hibbett D."/>
            <person name="Henrissat B."/>
            <person name="Matheny P.B."/>
            <person name="Labbe J."/>
            <person name="Martin A.F."/>
        </authorList>
    </citation>
    <scope>NUCLEOTIDE SEQUENCE</scope>
    <source>
        <strain evidence="1">BPL698</strain>
    </source>
</reference>
<proteinExistence type="predicted"/>
<organism evidence="1 2">
    <name type="scientific">Russula earlei</name>
    <dbReference type="NCBI Taxonomy" id="71964"/>
    <lineage>
        <taxon>Eukaryota</taxon>
        <taxon>Fungi</taxon>
        <taxon>Dikarya</taxon>
        <taxon>Basidiomycota</taxon>
        <taxon>Agaricomycotina</taxon>
        <taxon>Agaricomycetes</taxon>
        <taxon>Russulales</taxon>
        <taxon>Russulaceae</taxon>
        <taxon>Russula</taxon>
    </lineage>
</organism>